<keyword evidence="1" id="KW-0472">Membrane</keyword>
<evidence type="ECO:0000313" key="2">
    <source>
        <dbReference type="EMBL" id="OGZ06367.1"/>
    </source>
</evidence>
<name>A0A1G2CYM5_9BACT</name>
<dbReference type="Gene3D" id="2.60.40.10">
    <property type="entry name" value="Immunoglobulins"/>
    <property type="match status" value="1"/>
</dbReference>
<keyword evidence="1" id="KW-0812">Transmembrane</keyword>
<dbReference type="SUPFAM" id="SSF49384">
    <property type="entry name" value="Carbohydrate-binding domain"/>
    <property type="match status" value="1"/>
</dbReference>
<feature type="transmembrane region" description="Helical" evidence="1">
    <location>
        <begin position="478"/>
        <end position="501"/>
    </location>
</feature>
<dbReference type="InterPro" id="IPR013783">
    <property type="entry name" value="Ig-like_fold"/>
</dbReference>
<gene>
    <name evidence="2" type="ORF">A2845_01055</name>
</gene>
<comment type="caution">
    <text evidence="2">The sequence shown here is derived from an EMBL/GenBank/DDBJ whole genome shotgun (WGS) entry which is preliminary data.</text>
</comment>
<keyword evidence="1" id="KW-1133">Transmembrane helix</keyword>
<dbReference type="AlphaFoldDB" id="A0A1G2CYM5"/>
<dbReference type="InterPro" id="IPR008965">
    <property type="entry name" value="CBM2/CBM3_carb-bd_dom_sf"/>
</dbReference>
<reference evidence="2 3" key="1">
    <citation type="journal article" date="2016" name="Nat. Commun.">
        <title>Thousands of microbial genomes shed light on interconnected biogeochemical processes in an aquifer system.</title>
        <authorList>
            <person name="Anantharaman K."/>
            <person name="Brown C.T."/>
            <person name="Hug L.A."/>
            <person name="Sharon I."/>
            <person name="Castelle C.J."/>
            <person name="Probst A.J."/>
            <person name="Thomas B.C."/>
            <person name="Singh A."/>
            <person name="Wilkins M.J."/>
            <person name="Karaoz U."/>
            <person name="Brodie E.L."/>
            <person name="Williams K.H."/>
            <person name="Hubbard S.S."/>
            <person name="Banfield J.F."/>
        </authorList>
    </citation>
    <scope>NUCLEOTIDE SEQUENCE [LARGE SCALE GENOMIC DNA]</scope>
</reference>
<protein>
    <submittedName>
        <fullName evidence="2">Uncharacterized protein</fullName>
    </submittedName>
</protein>
<organism evidence="2 3">
    <name type="scientific">Candidatus Lloydbacteria bacterium RIFCSPHIGHO2_01_FULL_49_22</name>
    <dbReference type="NCBI Taxonomy" id="1798658"/>
    <lineage>
        <taxon>Bacteria</taxon>
        <taxon>Candidatus Lloydiibacteriota</taxon>
    </lineage>
</organism>
<accession>A0A1G2CYM5</accession>
<sequence>MSHQYTGMSVGQHLLFGVIAAIFAFSAPVMASAASYDLTVDKDTFVIGDTFNVDVKIASADVGINAAQATITYPNDILLVTNLDKGNSAFNFWLQGPEYANETGRVTFIGGSQNSISGKALPVLRITFKVKGAGPIAIIFSDGAVTASDGSGTNVLSAMNGLHLTSITKQDATFIKPPQIERPATPSVVLPVKPVITVPLYPEQEKWSNVSARFFVSWKLPSDVTAVAVALNKTPLSSPAVSEGLFELKEFAPLQDGVYYLHARFMNDEGWGKALHYRIAVDTLPPPLFKIDIAALSDNPTPTVVTNVEDALSGISSVVFLVDDKEVLQTASTSAKLPPVGPGSHVLRVKVIDRAGNSSEESTSFEITPLPTPIIEFLSVSATLEEPVIALGKSIPNAFIDVSVLNALQQEILKDTVESDTSGVWRVNLGQSLHSGKYTLAVTARDVRGALSYPTKDGAFRVRPQVVLSFGGLIDLSWLEIFLITLVFIIVGGGLAAWRYVSEKRVREAYKIVVSQDVEKFGSMLSSSLKELGAIQRVPEPGRSAKVASLVASMKDRVAKLKKYIGTEVSKMK</sequence>
<dbReference type="EMBL" id="MHLI01000004">
    <property type="protein sequence ID" value="OGZ06367.1"/>
    <property type="molecule type" value="Genomic_DNA"/>
</dbReference>
<evidence type="ECO:0000256" key="1">
    <source>
        <dbReference type="SAM" id="Phobius"/>
    </source>
</evidence>
<dbReference type="GO" id="GO:0030246">
    <property type="term" value="F:carbohydrate binding"/>
    <property type="evidence" value="ECO:0007669"/>
    <property type="project" value="InterPro"/>
</dbReference>
<evidence type="ECO:0000313" key="3">
    <source>
        <dbReference type="Proteomes" id="UP000177122"/>
    </source>
</evidence>
<dbReference type="CDD" id="cd08547">
    <property type="entry name" value="Type_II_cohesin"/>
    <property type="match status" value="1"/>
</dbReference>
<dbReference type="Proteomes" id="UP000177122">
    <property type="component" value="Unassembled WGS sequence"/>
</dbReference>
<proteinExistence type="predicted"/>
<dbReference type="Gene3D" id="2.60.40.680">
    <property type="match status" value="1"/>
</dbReference>